<evidence type="ECO:0000313" key="1">
    <source>
        <dbReference type="EMBL" id="KAK1858550.1"/>
    </source>
</evidence>
<keyword evidence="2" id="KW-1185">Reference proteome</keyword>
<dbReference type="Proteomes" id="UP000798662">
    <property type="component" value="Chromosome 1"/>
</dbReference>
<dbReference type="EMBL" id="CM020618">
    <property type="protein sequence ID" value="KAK1858550.1"/>
    <property type="molecule type" value="Genomic_DNA"/>
</dbReference>
<comment type="caution">
    <text evidence="1">The sequence shown here is derived from an EMBL/GenBank/DDBJ whole genome shotgun (WGS) entry which is preliminary data.</text>
</comment>
<accession>A0ACC3BKT6</accession>
<name>A0ACC3BKT6_PYRYE</name>
<reference evidence="1" key="1">
    <citation type="submission" date="2019-11" db="EMBL/GenBank/DDBJ databases">
        <title>Nori genome reveals adaptations in red seaweeds to the harsh intertidal environment.</title>
        <authorList>
            <person name="Wang D."/>
            <person name="Mao Y."/>
        </authorList>
    </citation>
    <scope>NUCLEOTIDE SEQUENCE</scope>
    <source>
        <tissue evidence="1">Gametophyte</tissue>
    </source>
</reference>
<sequence>MRLLPAGGTAADDPPLWLKACRLVPPLPVGSSPRGVRPTGADEVRLTVLLAARFPALVPRAVRADAARQWMVLADAGEPLDADADIAFAQSWVDLMGREGPFLATYARAQVASAGMVAELQAVGCRDLRPNVLVEAVREALRVAATLLPARPPARDDWV</sequence>
<proteinExistence type="predicted"/>
<gene>
    <name evidence="1" type="ORF">I4F81_001151</name>
</gene>
<organism evidence="1 2">
    <name type="scientific">Pyropia yezoensis</name>
    <name type="common">Susabi-nori</name>
    <name type="synonym">Porphyra yezoensis</name>
    <dbReference type="NCBI Taxonomy" id="2788"/>
    <lineage>
        <taxon>Eukaryota</taxon>
        <taxon>Rhodophyta</taxon>
        <taxon>Bangiophyceae</taxon>
        <taxon>Bangiales</taxon>
        <taxon>Bangiaceae</taxon>
        <taxon>Pyropia</taxon>
    </lineage>
</organism>
<evidence type="ECO:0000313" key="2">
    <source>
        <dbReference type="Proteomes" id="UP000798662"/>
    </source>
</evidence>
<protein>
    <submittedName>
        <fullName evidence="1">Uncharacterized protein</fullName>
    </submittedName>
</protein>